<proteinExistence type="predicted"/>
<sequence length="463" mass="48654">MIVILTALDLECAAVRAHLTDLRAHHHPAGTVFEVGTLAGRPDCPVALAVIGMGTVNAAAITERAIAEFRPAAVLFVGIAGGLRQWIALGDVVVATRVYAYHGGRIDGEEFLARPQAWDTSHRLVQLAKLVDRRKAWPGADATSAEVHFEPVAAGEVVLNSSTAPERERLRSHYNDAVAVEMESSGVALAGHLHESTPTIAVRGISDLAEGHKEAADSAGWQDIAVRNAAAFAAGLVAAIGPTETARQRTDAPGGPLVRTTHNTGGNSVGDIVSTGPVTIDQRIRNFAGARPVTTALVAVALAVVLGLSGWGAYRVVAEVGGPATTEGAPTTQASDQSTPERAVADFAAALNANDEAAAERLVCPERFDWLETRLGVVDEYRSGTAEEGGVSLAGVTLTVVVVSVAPADRPFTGGSTYQAELAWTHGNLPQDLDPDLRRRLEKPDDWNSGVRREPDGRWVMCG</sequence>
<dbReference type="AlphaFoldDB" id="A0A918GIS9"/>
<dbReference type="CDD" id="cd09008">
    <property type="entry name" value="MTAN"/>
    <property type="match status" value="1"/>
</dbReference>
<comment type="caution">
    <text evidence="3">The sequence shown here is derived from an EMBL/GenBank/DDBJ whole genome shotgun (WGS) entry which is preliminary data.</text>
</comment>
<dbReference type="GO" id="GO:0019284">
    <property type="term" value="P:L-methionine salvage from S-adenosylmethionine"/>
    <property type="evidence" value="ECO:0007669"/>
    <property type="project" value="TreeGrafter"/>
</dbReference>
<dbReference type="EMBL" id="BMRB01000002">
    <property type="protein sequence ID" value="GGS37648.1"/>
    <property type="molecule type" value="Genomic_DNA"/>
</dbReference>
<dbReference type="GO" id="GO:0008782">
    <property type="term" value="F:adenosylhomocysteine nucleosidase activity"/>
    <property type="evidence" value="ECO:0007669"/>
    <property type="project" value="TreeGrafter"/>
</dbReference>
<gene>
    <name evidence="3" type="ORF">GCM10010171_35680</name>
</gene>
<dbReference type="Gene3D" id="3.40.50.1580">
    <property type="entry name" value="Nucleoside phosphorylase domain"/>
    <property type="match status" value="1"/>
</dbReference>
<dbReference type="InterPro" id="IPR000845">
    <property type="entry name" value="Nucleoside_phosphorylase_d"/>
</dbReference>
<keyword evidence="4" id="KW-1185">Reference proteome</keyword>
<feature type="region of interest" description="Disordered" evidence="1">
    <location>
        <begin position="245"/>
        <end position="270"/>
    </location>
</feature>
<organism evidence="3 4">
    <name type="scientific">Actinokineospora fastidiosa</name>
    <dbReference type="NCBI Taxonomy" id="1816"/>
    <lineage>
        <taxon>Bacteria</taxon>
        <taxon>Bacillati</taxon>
        <taxon>Actinomycetota</taxon>
        <taxon>Actinomycetes</taxon>
        <taxon>Pseudonocardiales</taxon>
        <taxon>Pseudonocardiaceae</taxon>
        <taxon>Actinokineospora</taxon>
    </lineage>
</organism>
<dbReference type="PANTHER" id="PTHR46832:SF1">
    <property type="entry name" value="5'-METHYLTHIOADENOSINE_S-ADENOSYLHOMOCYSTEINE NUCLEOSIDASE"/>
    <property type="match status" value="1"/>
</dbReference>
<dbReference type="RefSeq" id="WP_189211492.1">
    <property type="nucleotide sequence ID" value="NZ_BMRB01000002.1"/>
</dbReference>
<feature type="domain" description="Nucleoside phosphorylase" evidence="2">
    <location>
        <begin position="2"/>
        <end position="237"/>
    </location>
</feature>
<evidence type="ECO:0000313" key="3">
    <source>
        <dbReference type="EMBL" id="GGS37648.1"/>
    </source>
</evidence>
<protein>
    <recommendedName>
        <fullName evidence="2">Nucleoside phosphorylase domain-containing protein</fullName>
    </recommendedName>
</protein>
<evidence type="ECO:0000259" key="2">
    <source>
        <dbReference type="Pfam" id="PF01048"/>
    </source>
</evidence>
<dbReference type="GO" id="GO:0008930">
    <property type="term" value="F:methylthioadenosine nucleosidase activity"/>
    <property type="evidence" value="ECO:0007669"/>
    <property type="project" value="TreeGrafter"/>
</dbReference>
<accession>A0A918GIS9</accession>
<dbReference type="GO" id="GO:0009116">
    <property type="term" value="P:nucleoside metabolic process"/>
    <property type="evidence" value="ECO:0007669"/>
    <property type="project" value="InterPro"/>
</dbReference>
<evidence type="ECO:0000313" key="4">
    <source>
        <dbReference type="Proteomes" id="UP000660680"/>
    </source>
</evidence>
<dbReference type="Pfam" id="PF01048">
    <property type="entry name" value="PNP_UDP_1"/>
    <property type="match status" value="1"/>
</dbReference>
<reference evidence="3" key="1">
    <citation type="journal article" date="2014" name="Int. J. Syst. Evol. Microbiol.">
        <title>Complete genome sequence of Corynebacterium casei LMG S-19264T (=DSM 44701T), isolated from a smear-ripened cheese.</title>
        <authorList>
            <consortium name="US DOE Joint Genome Institute (JGI-PGF)"/>
            <person name="Walter F."/>
            <person name="Albersmeier A."/>
            <person name="Kalinowski J."/>
            <person name="Ruckert C."/>
        </authorList>
    </citation>
    <scope>NUCLEOTIDE SEQUENCE</scope>
    <source>
        <strain evidence="3">JCM 3276</strain>
    </source>
</reference>
<reference evidence="3" key="2">
    <citation type="submission" date="2020-09" db="EMBL/GenBank/DDBJ databases">
        <authorList>
            <person name="Sun Q."/>
            <person name="Ohkuma M."/>
        </authorList>
    </citation>
    <scope>NUCLEOTIDE SEQUENCE</scope>
    <source>
        <strain evidence="3">JCM 3276</strain>
    </source>
</reference>
<dbReference type="InterPro" id="IPR035994">
    <property type="entry name" value="Nucleoside_phosphorylase_sf"/>
</dbReference>
<dbReference type="PANTHER" id="PTHR46832">
    <property type="entry name" value="5'-METHYLTHIOADENOSINE/S-ADENOSYLHOMOCYSTEINE NUCLEOSIDASE"/>
    <property type="match status" value="1"/>
</dbReference>
<evidence type="ECO:0000256" key="1">
    <source>
        <dbReference type="SAM" id="MobiDB-lite"/>
    </source>
</evidence>
<dbReference type="GO" id="GO:0005829">
    <property type="term" value="C:cytosol"/>
    <property type="evidence" value="ECO:0007669"/>
    <property type="project" value="TreeGrafter"/>
</dbReference>
<dbReference type="SUPFAM" id="SSF53167">
    <property type="entry name" value="Purine and uridine phosphorylases"/>
    <property type="match status" value="1"/>
</dbReference>
<dbReference type="Proteomes" id="UP000660680">
    <property type="component" value="Unassembled WGS sequence"/>
</dbReference>
<name>A0A918GIS9_9PSEU</name>